<keyword evidence="1" id="KW-0732">Signal</keyword>
<dbReference type="InterPro" id="IPR011042">
    <property type="entry name" value="6-blade_b-propeller_TolB-like"/>
</dbReference>
<accession>W6K3X9</accession>
<sequence length="395" mass="41959">MAFRPSRRLPARRTSRPLAATVGALVVCGLSAVAGVAAPAAADRAGAPGLAVQVVQRNLDIPWDLAFTDSTHYLLNERPGRLWLVNTNPAVPRQRVAADFSGVVTIASGGLMGMVVDPGFATNRLFYTCQTNRTPKDVRVVRWRLSADGTRAVRSGTPVISGIPLGNPHYGCRLLFLPDGSLLVGTGDAALASGPQSLTSLAGKILRVLPNGSAPRDNPWASATSPKRFVWNYGHRNVQGLAARPGTTQVFSAEHGPDWDDEINLVLKARNYGWDPKGPDGYNQDVPMTDLEKFPNAVPAKWTSGASTIATSGISFVTGSAWGTYSGQLFAALLKDEGVLALALDAAGNVRSTAQVPELNDRFGRLRTVRQAPDGSLYVLTANGSTDQVLRVTPK</sequence>
<feature type="signal peptide" evidence="1">
    <location>
        <begin position="1"/>
        <end position="34"/>
    </location>
</feature>
<dbReference type="OrthoDB" id="9770043at2"/>
<gene>
    <name evidence="3" type="ORF">BN11_370003</name>
</gene>
<comment type="caution">
    <text evidence="3">The sequence shown here is derived from an EMBL/GenBank/DDBJ whole genome shotgun (WGS) entry which is preliminary data.</text>
</comment>
<dbReference type="PANTHER" id="PTHR19328:SF13">
    <property type="entry name" value="HIPL1 PROTEIN"/>
    <property type="match status" value="1"/>
</dbReference>
<dbReference type="Proteomes" id="UP000035763">
    <property type="component" value="Unassembled WGS sequence"/>
</dbReference>
<evidence type="ECO:0000313" key="3">
    <source>
        <dbReference type="EMBL" id="CCH74044.1"/>
    </source>
</evidence>
<protein>
    <submittedName>
        <fullName evidence="3">Glucose dehydrogenase</fullName>
    </submittedName>
</protein>
<organism evidence="3 4">
    <name type="scientific">Nostocoides australiense Ben110</name>
    <dbReference type="NCBI Taxonomy" id="1193182"/>
    <lineage>
        <taxon>Bacteria</taxon>
        <taxon>Bacillati</taxon>
        <taxon>Actinomycetota</taxon>
        <taxon>Actinomycetes</taxon>
        <taxon>Micrococcales</taxon>
        <taxon>Intrasporangiaceae</taxon>
        <taxon>Nostocoides</taxon>
    </lineage>
</organism>
<dbReference type="PANTHER" id="PTHR19328">
    <property type="entry name" value="HEDGEHOG-INTERACTING PROTEIN"/>
    <property type="match status" value="1"/>
</dbReference>
<evidence type="ECO:0000313" key="4">
    <source>
        <dbReference type="Proteomes" id="UP000035763"/>
    </source>
</evidence>
<feature type="domain" description="Glucose/Sorbosone dehydrogenase" evidence="2">
    <location>
        <begin position="59"/>
        <end position="385"/>
    </location>
</feature>
<dbReference type="AlphaFoldDB" id="W6K3X9"/>
<dbReference type="Pfam" id="PF07995">
    <property type="entry name" value="GSDH"/>
    <property type="match status" value="1"/>
</dbReference>
<dbReference type="SUPFAM" id="SSF50952">
    <property type="entry name" value="Soluble quinoprotein glucose dehydrogenase"/>
    <property type="match status" value="1"/>
</dbReference>
<evidence type="ECO:0000259" key="2">
    <source>
        <dbReference type="Pfam" id="PF07995"/>
    </source>
</evidence>
<name>W6K3X9_9MICO</name>
<dbReference type="Gene3D" id="2.120.10.30">
    <property type="entry name" value="TolB, C-terminal domain"/>
    <property type="match status" value="1"/>
</dbReference>
<dbReference type="InterPro" id="IPR011041">
    <property type="entry name" value="Quinoprot_gluc/sorb_DH_b-prop"/>
</dbReference>
<evidence type="ECO:0000256" key="1">
    <source>
        <dbReference type="SAM" id="SignalP"/>
    </source>
</evidence>
<dbReference type="STRING" id="1193182.BN11_370003"/>
<proteinExistence type="predicted"/>
<reference evidence="3 4" key="1">
    <citation type="journal article" date="2013" name="ISME J.">
        <title>A metabolic model for members of the genus Tetrasphaera involved in enhanced biological phosphorus removal.</title>
        <authorList>
            <person name="Kristiansen R."/>
            <person name="Nguyen H.T.T."/>
            <person name="Saunders A.M."/>
            <person name="Nielsen J.L."/>
            <person name="Wimmer R."/>
            <person name="Le V.Q."/>
            <person name="McIlroy S.J."/>
            <person name="Petrovski S."/>
            <person name="Seviour R.J."/>
            <person name="Calteau A."/>
            <person name="Nielsen K.L."/>
            <person name="Nielsen P.H."/>
        </authorList>
    </citation>
    <scope>NUCLEOTIDE SEQUENCE [LARGE SCALE GENOMIC DNA]</scope>
    <source>
        <strain evidence="3 4">Ben110</strain>
    </source>
</reference>
<feature type="chain" id="PRO_5038725843" evidence="1">
    <location>
        <begin position="35"/>
        <end position="395"/>
    </location>
</feature>
<keyword evidence="4" id="KW-1185">Reference proteome</keyword>
<dbReference type="EMBL" id="CAJA01000301">
    <property type="protein sequence ID" value="CCH74044.1"/>
    <property type="molecule type" value="Genomic_DNA"/>
</dbReference>
<dbReference type="InterPro" id="IPR012938">
    <property type="entry name" value="Glc/Sorbosone_DH"/>
</dbReference>